<evidence type="ECO:0000313" key="4">
    <source>
        <dbReference type="EMBL" id="WGH79122.1"/>
    </source>
</evidence>
<evidence type="ECO:0000256" key="3">
    <source>
        <dbReference type="ARBA" id="ARBA00023186"/>
    </source>
</evidence>
<keyword evidence="2" id="KW-0809">Transit peptide</keyword>
<organism evidence="4 5">
    <name type="scientific">Jannaschia ovalis</name>
    <dbReference type="NCBI Taxonomy" id="3038773"/>
    <lineage>
        <taxon>Bacteria</taxon>
        <taxon>Pseudomonadati</taxon>
        <taxon>Pseudomonadota</taxon>
        <taxon>Alphaproteobacteria</taxon>
        <taxon>Rhodobacterales</taxon>
        <taxon>Roseobacteraceae</taxon>
        <taxon>Jannaschia</taxon>
    </lineage>
</organism>
<proteinExistence type="inferred from homology"/>
<keyword evidence="3" id="KW-0143">Chaperone</keyword>
<evidence type="ECO:0000313" key="5">
    <source>
        <dbReference type="Proteomes" id="UP001243420"/>
    </source>
</evidence>
<dbReference type="Proteomes" id="UP001243420">
    <property type="component" value="Chromosome"/>
</dbReference>
<dbReference type="InterPro" id="IPR042272">
    <property type="entry name" value="ATP12_ATP_synth-F1-assembly_N"/>
</dbReference>
<evidence type="ECO:0000256" key="1">
    <source>
        <dbReference type="ARBA" id="ARBA00008231"/>
    </source>
</evidence>
<keyword evidence="5" id="KW-1185">Reference proteome</keyword>
<reference evidence="4 5" key="1">
    <citation type="submission" date="2023-04" db="EMBL/GenBank/DDBJ databases">
        <title>Jannaschia ovalis sp. nov., a marine bacterium isolated from sea tidal flat.</title>
        <authorList>
            <person name="Kwon D.Y."/>
            <person name="Kim J.-J."/>
        </authorList>
    </citation>
    <scope>NUCLEOTIDE SEQUENCE [LARGE SCALE GENOMIC DNA]</scope>
    <source>
        <strain evidence="4 5">GRR-S6-38</strain>
    </source>
</reference>
<name>A0ABY8LCR6_9RHOB</name>
<dbReference type="Gene3D" id="3.30.2180.10">
    <property type="entry name" value="ATP12-like"/>
    <property type="match status" value="1"/>
</dbReference>
<dbReference type="Gene3D" id="1.10.3580.10">
    <property type="entry name" value="ATP12 ATPase"/>
    <property type="match status" value="1"/>
</dbReference>
<sequence>MSEWKARRFWTAATVEEVAGGYTVRLDGRPVKSPSKTELIMPSRALAGGVAAEWDAQAEVIDPLSMPLTRAVNSTLDKVMPQAEAVAAHLAEYGGSDLLSYRAAGPAELVARQCAAWDPMLDWAAEALGARLAVTEGVMPAAQPANATEALHARVAALSAWELTALSEFVTLSGSLVLGLAAMAEQDIETLWRASRIDEDWQIEQWGPDEEEQKLTASRRAAFLQAARYLELLRAG</sequence>
<dbReference type="Pfam" id="PF07542">
    <property type="entry name" value="ATP12"/>
    <property type="match status" value="1"/>
</dbReference>
<dbReference type="RefSeq" id="WP_279965893.1">
    <property type="nucleotide sequence ID" value="NZ_CP122537.1"/>
</dbReference>
<gene>
    <name evidence="4" type="ORF">P8627_02345</name>
</gene>
<dbReference type="EMBL" id="CP122537">
    <property type="protein sequence ID" value="WGH79122.1"/>
    <property type="molecule type" value="Genomic_DNA"/>
</dbReference>
<protein>
    <submittedName>
        <fullName evidence="4">ATP12 family protein</fullName>
    </submittedName>
</protein>
<comment type="similarity">
    <text evidence="1">Belongs to the ATP12 family.</text>
</comment>
<accession>A0ABY8LCR6</accession>
<dbReference type="InterPro" id="IPR023335">
    <property type="entry name" value="ATP12_ortho_dom_sf"/>
</dbReference>
<dbReference type="SUPFAM" id="SSF160909">
    <property type="entry name" value="ATP12-like"/>
    <property type="match status" value="1"/>
</dbReference>
<dbReference type="PANTHER" id="PTHR21013">
    <property type="entry name" value="ATP SYNTHASE MITOCHONDRIAL F1 COMPLEX ASSEMBLY FACTOR 2/ATP12 PROTEIN, MITOCHONDRIAL PRECURSOR"/>
    <property type="match status" value="1"/>
</dbReference>
<evidence type="ECO:0000256" key="2">
    <source>
        <dbReference type="ARBA" id="ARBA00022946"/>
    </source>
</evidence>
<dbReference type="PANTHER" id="PTHR21013:SF10">
    <property type="entry name" value="ATP SYNTHASE MITOCHONDRIAL F1 COMPLEX ASSEMBLY FACTOR 2"/>
    <property type="match status" value="1"/>
</dbReference>
<dbReference type="InterPro" id="IPR011419">
    <property type="entry name" value="ATP12_ATP_synth-F1-assembly"/>
</dbReference>